<evidence type="ECO:0000313" key="3">
    <source>
        <dbReference type="Proteomes" id="UP001219525"/>
    </source>
</evidence>
<dbReference type="Proteomes" id="UP001219525">
    <property type="component" value="Unassembled WGS sequence"/>
</dbReference>
<protein>
    <submittedName>
        <fullName evidence="2">Uncharacterized protein</fullName>
    </submittedName>
</protein>
<feature type="region of interest" description="Disordered" evidence="1">
    <location>
        <begin position="80"/>
        <end position="123"/>
    </location>
</feature>
<gene>
    <name evidence="2" type="ORF">GGX14DRAFT_404381</name>
</gene>
<sequence>MTSSVIACPLLPVVFASRGASFRATLLLMVTAAISAGGQTAVIFETSPRNGSVCDGGFSFGKAGCRLSIMGIPIGMPGDVRGHDSGGMAEDGGKGGPSWQSPTAALSGAAPGPDRCQVSKDQRDRDLSITDIQIGMPGDVRDISEAGLGVTAAGWGGQWRVVTSVMAARQSRQRLWRREGQTVVYRAYI</sequence>
<evidence type="ECO:0000256" key="1">
    <source>
        <dbReference type="SAM" id="MobiDB-lite"/>
    </source>
</evidence>
<organism evidence="2 3">
    <name type="scientific">Mycena pura</name>
    <dbReference type="NCBI Taxonomy" id="153505"/>
    <lineage>
        <taxon>Eukaryota</taxon>
        <taxon>Fungi</taxon>
        <taxon>Dikarya</taxon>
        <taxon>Basidiomycota</taxon>
        <taxon>Agaricomycotina</taxon>
        <taxon>Agaricomycetes</taxon>
        <taxon>Agaricomycetidae</taxon>
        <taxon>Agaricales</taxon>
        <taxon>Marasmiineae</taxon>
        <taxon>Mycenaceae</taxon>
        <taxon>Mycena</taxon>
    </lineage>
</organism>
<dbReference type="AlphaFoldDB" id="A0AAD6UUA0"/>
<dbReference type="EMBL" id="JARJCW010000095">
    <property type="protein sequence ID" value="KAJ7194821.1"/>
    <property type="molecule type" value="Genomic_DNA"/>
</dbReference>
<accession>A0AAD6UUA0</accession>
<reference evidence="2" key="1">
    <citation type="submission" date="2023-03" db="EMBL/GenBank/DDBJ databases">
        <title>Massive genome expansion in bonnet fungi (Mycena s.s.) driven by repeated elements and novel gene families across ecological guilds.</title>
        <authorList>
            <consortium name="Lawrence Berkeley National Laboratory"/>
            <person name="Harder C.B."/>
            <person name="Miyauchi S."/>
            <person name="Viragh M."/>
            <person name="Kuo A."/>
            <person name="Thoen E."/>
            <person name="Andreopoulos B."/>
            <person name="Lu D."/>
            <person name="Skrede I."/>
            <person name="Drula E."/>
            <person name="Henrissat B."/>
            <person name="Morin E."/>
            <person name="Kohler A."/>
            <person name="Barry K."/>
            <person name="LaButti K."/>
            <person name="Morin E."/>
            <person name="Salamov A."/>
            <person name="Lipzen A."/>
            <person name="Mereny Z."/>
            <person name="Hegedus B."/>
            <person name="Baldrian P."/>
            <person name="Stursova M."/>
            <person name="Weitz H."/>
            <person name="Taylor A."/>
            <person name="Grigoriev I.V."/>
            <person name="Nagy L.G."/>
            <person name="Martin F."/>
            <person name="Kauserud H."/>
        </authorList>
    </citation>
    <scope>NUCLEOTIDE SEQUENCE</scope>
    <source>
        <strain evidence="2">9144</strain>
    </source>
</reference>
<keyword evidence="3" id="KW-1185">Reference proteome</keyword>
<evidence type="ECO:0000313" key="2">
    <source>
        <dbReference type="EMBL" id="KAJ7194821.1"/>
    </source>
</evidence>
<name>A0AAD6UUA0_9AGAR</name>
<proteinExistence type="predicted"/>
<comment type="caution">
    <text evidence="2">The sequence shown here is derived from an EMBL/GenBank/DDBJ whole genome shotgun (WGS) entry which is preliminary data.</text>
</comment>